<organism evidence="4 5">
    <name type="scientific">Castilleja foliolosa</name>
    <dbReference type="NCBI Taxonomy" id="1961234"/>
    <lineage>
        <taxon>Eukaryota</taxon>
        <taxon>Viridiplantae</taxon>
        <taxon>Streptophyta</taxon>
        <taxon>Embryophyta</taxon>
        <taxon>Tracheophyta</taxon>
        <taxon>Spermatophyta</taxon>
        <taxon>Magnoliopsida</taxon>
        <taxon>eudicotyledons</taxon>
        <taxon>Gunneridae</taxon>
        <taxon>Pentapetalae</taxon>
        <taxon>asterids</taxon>
        <taxon>lamiids</taxon>
        <taxon>Lamiales</taxon>
        <taxon>Orobanchaceae</taxon>
        <taxon>Pedicularideae</taxon>
        <taxon>Castillejinae</taxon>
        <taxon>Castilleja</taxon>
    </lineage>
</organism>
<feature type="region of interest" description="Disordered" evidence="1">
    <location>
        <begin position="41"/>
        <end position="125"/>
    </location>
</feature>
<feature type="compositionally biased region" description="Basic and acidic residues" evidence="1">
    <location>
        <begin position="269"/>
        <end position="278"/>
    </location>
</feature>
<name>A0ABD3EJS8_9LAMI</name>
<evidence type="ECO:0008006" key="6">
    <source>
        <dbReference type="Google" id="ProtNLM"/>
    </source>
</evidence>
<dbReference type="Pfam" id="PF22910">
    <property type="entry name" value="EDR4-like_1st"/>
    <property type="match status" value="1"/>
</dbReference>
<keyword evidence="5" id="KW-1185">Reference proteome</keyword>
<evidence type="ECO:0000256" key="1">
    <source>
        <dbReference type="SAM" id="MobiDB-lite"/>
    </source>
</evidence>
<dbReference type="InterPro" id="IPR055126">
    <property type="entry name" value="EDR4-like_N"/>
</dbReference>
<dbReference type="EMBL" id="JAVIJP010000005">
    <property type="protein sequence ID" value="KAL3653380.1"/>
    <property type="molecule type" value="Genomic_DNA"/>
</dbReference>
<dbReference type="InterPro" id="IPR021480">
    <property type="entry name" value="Zinc_ribbon_12"/>
</dbReference>
<evidence type="ECO:0000313" key="4">
    <source>
        <dbReference type="EMBL" id="KAL3653380.1"/>
    </source>
</evidence>
<feature type="region of interest" description="Disordered" evidence="1">
    <location>
        <begin position="267"/>
        <end position="287"/>
    </location>
</feature>
<dbReference type="Proteomes" id="UP001632038">
    <property type="component" value="Unassembled WGS sequence"/>
</dbReference>
<feature type="compositionally biased region" description="Polar residues" evidence="1">
    <location>
        <begin position="349"/>
        <end position="366"/>
    </location>
</feature>
<feature type="domain" description="Probable zinc-ribbon" evidence="2">
    <location>
        <begin position="570"/>
        <end position="614"/>
    </location>
</feature>
<dbReference type="PANTHER" id="PTHR31105">
    <property type="entry name" value="EXTRA-LARGE G-PROTEIN-LIKE"/>
    <property type="match status" value="1"/>
</dbReference>
<feature type="compositionally biased region" description="Basic and acidic residues" evidence="1">
    <location>
        <begin position="54"/>
        <end position="69"/>
    </location>
</feature>
<dbReference type="InterPro" id="IPR040244">
    <property type="entry name" value="EDR4-like"/>
</dbReference>
<evidence type="ECO:0000313" key="5">
    <source>
        <dbReference type="Proteomes" id="UP001632038"/>
    </source>
</evidence>
<evidence type="ECO:0000259" key="2">
    <source>
        <dbReference type="Pfam" id="PF11331"/>
    </source>
</evidence>
<dbReference type="AlphaFoldDB" id="A0ABD3EJS8"/>
<protein>
    <recommendedName>
        <fullName evidence="6">Zinc-ribbon domain-containing protein</fullName>
    </recommendedName>
</protein>
<reference evidence="5" key="1">
    <citation type="journal article" date="2024" name="IScience">
        <title>Strigolactones Initiate the Formation of Haustorium-like Structures in Castilleja.</title>
        <authorList>
            <person name="Buerger M."/>
            <person name="Peterson D."/>
            <person name="Chory J."/>
        </authorList>
    </citation>
    <scope>NUCLEOTIDE SEQUENCE [LARGE SCALE GENOMIC DNA]</scope>
</reference>
<dbReference type="Pfam" id="PF11331">
    <property type="entry name" value="Zn_ribbon_12"/>
    <property type="match status" value="1"/>
</dbReference>
<evidence type="ECO:0000259" key="3">
    <source>
        <dbReference type="Pfam" id="PF22910"/>
    </source>
</evidence>
<sequence>MSSQVNTKVRFVRCPKCLQVLVELPEVPLYQCGGCGTVLQAKSRRPETSSTESSSHETDSIAKTQKDDVSETSSSNKEFATRPEAESLSDKDNITSHDENSDFVELSEGKSVLSSSPETASPQIGDSSIEAKDFLKCVSSVEISKRYLCDDNDESSRVTNFSGELPSSGELALEVELYNSEQHNNNRMWQKGDGSTVHNSPEHKYPESVLSPEGENGNRASPENNDEMSVSRENKSTEKNTITGVCDSKVASRSPSKESLVSFYLMSSDNERNPDRSPTDGNSGRLTSLDMLESSFQPKANNYPKTQSYYAYDGSESSYDGNNDRISKRISQPGPRKSDVGPIEMLRRNNGSRANSESEWTPTSFSCHADRNHHWGPGKSTEINRYATGNRTRLTKLGPESYRHSSLPRPVFRPSYPESDNVDLLRTVFELKDQLNRMHFQYDHFSPEMEIYSDAKAHLPTGYNLSHNQSRLAFSEESVRYAPHVSCSCLHCRTQNWHNSAQLPPHPANRKNGPYGSCADLGPQQYASFEASLRGYRTEPNNKRYNDEIIKRARLKEKYFAGKRHVRPVAGGAPMVVCYHCSELLHMPADFLLLNRKYHRLMCDGCKMVLRFSVQKGTNIVPYVSWASAPPQLSEVSRRNTDPVSRAGSIQRADRPVSCSDDYYNGNMSSGSSFEAVDDRKMKSVLVEPRDKDEGLTRAYESAGPSLKWRKGNSEIEEALNSTLHRLMGYSSPCQLLDV</sequence>
<proteinExistence type="predicted"/>
<feature type="compositionally biased region" description="Basic and acidic residues" evidence="1">
    <location>
        <begin position="79"/>
        <end position="100"/>
    </location>
</feature>
<feature type="region of interest" description="Disordered" evidence="1">
    <location>
        <begin position="185"/>
        <end position="253"/>
    </location>
</feature>
<comment type="caution">
    <text evidence="4">The sequence shown here is derived from an EMBL/GenBank/DDBJ whole genome shotgun (WGS) entry which is preliminary data.</text>
</comment>
<gene>
    <name evidence="4" type="ORF">CASFOL_003061</name>
</gene>
<feature type="domain" description="Enhanced disease resistance 4-like N-terminal" evidence="3">
    <location>
        <begin position="8"/>
        <end position="41"/>
    </location>
</feature>
<feature type="region of interest" description="Disordered" evidence="1">
    <location>
        <begin position="314"/>
        <end position="382"/>
    </location>
</feature>
<accession>A0ABD3EJS8</accession>
<feature type="compositionally biased region" description="Polar residues" evidence="1">
    <location>
        <begin position="112"/>
        <end position="125"/>
    </location>
</feature>
<feature type="compositionally biased region" description="Basic and acidic residues" evidence="1">
    <location>
        <begin position="229"/>
        <end position="238"/>
    </location>
</feature>
<dbReference type="PANTHER" id="PTHR31105:SF38">
    <property type="entry name" value="PROTEIN ENHANCED DISEASE RESISTANCE 4"/>
    <property type="match status" value="1"/>
</dbReference>